<evidence type="ECO:0000313" key="2">
    <source>
        <dbReference type="EMBL" id="KAJ8377672.1"/>
    </source>
</evidence>
<feature type="compositionally biased region" description="Low complexity" evidence="1">
    <location>
        <begin position="239"/>
        <end position="251"/>
    </location>
</feature>
<feature type="region of interest" description="Disordered" evidence="1">
    <location>
        <begin position="331"/>
        <end position="362"/>
    </location>
</feature>
<dbReference type="Proteomes" id="UP001221898">
    <property type="component" value="Unassembled WGS sequence"/>
</dbReference>
<accession>A0AAD7RCI2</accession>
<dbReference type="EMBL" id="JAINUG010000344">
    <property type="protein sequence ID" value="KAJ8377672.1"/>
    <property type="molecule type" value="Genomic_DNA"/>
</dbReference>
<feature type="region of interest" description="Disordered" evidence="1">
    <location>
        <begin position="35"/>
        <end position="214"/>
    </location>
</feature>
<feature type="region of interest" description="Disordered" evidence="1">
    <location>
        <begin position="270"/>
        <end position="290"/>
    </location>
</feature>
<reference evidence="2" key="1">
    <citation type="journal article" date="2023" name="Science">
        <title>Genome structures resolve the early diversification of teleost fishes.</title>
        <authorList>
            <person name="Parey E."/>
            <person name="Louis A."/>
            <person name="Montfort J."/>
            <person name="Bouchez O."/>
            <person name="Roques C."/>
            <person name="Iampietro C."/>
            <person name="Lluch J."/>
            <person name="Castinel A."/>
            <person name="Donnadieu C."/>
            <person name="Desvignes T."/>
            <person name="Floi Bucao C."/>
            <person name="Jouanno E."/>
            <person name="Wen M."/>
            <person name="Mejri S."/>
            <person name="Dirks R."/>
            <person name="Jansen H."/>
            <person name="Henkel C."/>
            <person name="Chen W.J."/>
            <person name="Zahm M."/>
            <person name="Cabau C."/>
            <person name="Klopp C."/>
            <person name="Thompson A.W."/>
            <person name="Robinson-Rechavi M."/>
            <person name="Braasch I."/>
            <person name="Lecointre G."/>
            <person name="Bobe J."/>
            <person name="Postlethwait J.H."/>
            <person name="Berthelot C."/>
            <person name="Roest Crollius H."/>
            <person name="Guiguen Y."/>
        </authorList>
    </citation>
    <scope>NUCLEOTIDE SEQUENCE</scope>
    <source>
        <strain evidence="2">NC1722</strain>
    </source>
</reference>
<protein>
    <submittedName>
        <fullName evidence="2">Uncharacterized protein</fullName>
    </submittedName>
</protein>
<proteinExistence type="predicted"/>
<gene>
    <name evidence="2" type="ORF">AAFF_G00255170</name>
</gene>
<name>A0AAD7RCI2_9TELE</name>
<evidence type="ECO:0000313" key="3">
    <source>
        <dbReference type="Proteomes" id="UP001221898"/>
    </source>
</evidence>
<keyword evidence="3" id="KW-1185">Reference proteome</keyword>
<feature type="compositionally biased region" description="Basic and acidic residues" evidence="1">
    <location>
        <begin position="352"/>
        <end position="362"/>
    </location>
</feature>
<feature type="region of interest" description="Disordered" evidence="1">
    <location>
        <begin position="237"/>
        <end position="257"/>
    </location>
</feature>
<organism evidence="2 3">
    <name type="scientific">Aldrovandia affinis</name>
    <dbReference type="NCBI Taxonomy" id="143900"/>
    <lineage>
        <taxon>Eukaryota</taxon>
        <taxon>Metazoa</taxon>
        <taxon>Chordata</taxon>
        <taxon>Craniata</taxon>
        <taxon>Vertebrata</taxon>
        <taxon>Euteleostomi</taxon>
        <taxon>Actinopterygii</taxon>
        <taxon>Neopterygii</taxon>
        <taxon>Teleostei</taxon>
        <taxon>Notacanthiformes</taxon>
        <taxon>Halosauridae</taxon>
        <taxon>Aldrovandia</taxon>
    </lineage>
</organism>
<dbReference type="AlphaFoldDB" id="A0AAD7RCI2"/>
<sequence>MSPDEQSGRGQTEACPFCGRPFKRLKSHITHCKMAPVAKDTKSPKTSQLLTSAPPERNAAKETKKKKKKMAAKQGGPADPGLGPAPQPKPPGLGERAGPAKVSPRGQEVKGQARGGGAALEAEPGCMRGGGSELEAEPGCMRGGGAALTLPTLEGGRRAPVLTAAEGPPRGPGEAALSPKPLPAAGARSPAPITATAGPLQRVPPQGDVPRDWGLVGDGRGWTKTSVWEHIEEAFSCRSPQGPTQGPTPSTAPRDQGALGFTRVSLPQTVLEPRPLEPRPPEPRLPPGAAEWGRGRGAHGPLGLDWMPALAVGYRGIGLSMVPLRPRTPTEHVRWKAPPTQALAPGSQGTEHAARSRGFNEL</sequence>
<comment type="caution">
    <text evidence="2">The sequence shown here is derived from an EMBL/GenBank/DDBJ whole genome shotgun (WGS) entry which is preliminary data.</text>
</comment>
<evidence type="ECO:0000256" key="1">
    <source>
        <dbReference type="SAM" id="MobiDB-lite"/>
    </source>
</evidence>
<feature type="compositionally biased region" description="Low complexity" evidence="1">
    <location>
        <begin position="72"/>
        <end position="82"/>
    </location>
</feature>